<name>A0A653C7J8_CALMS</name>
<dbReference type="PANTHER" id="PTHR46600">
    <property type="entry name" value="THAP DOMAIN-CONTAINING"/>
    <property type="match status" value="1"/>
</dbReference>
<evidence type="ECO:0000313" key="10">
    <source>
        <dbReference type="Proteomes" id="UP000410492"/>
    </source>
</evidence>
<evidence type="ECO:0000256" key="1">
    <source>
        <dbReference type="ARBA" id="ARBA00022723"/>
    </source>
</evidence>
<dbReference type="Pfam" id="PF05485">
    <property type="entry name" value="THAP"/>
    <property type="match status" value="1"/>
</dbReference>
<dbReference type="Gene3D" id="6.20.210.20">
    <property type="entry name" value="THAP domain"/>
    <property type="match status" value="1"/>
</dbReference>
<dbReference type="SMART" id="SM00980">
    <property type="entry name" value="THAP"/>
    <property type="match status" value="1"/>
</dbReference>
<dbReference type="GO" id="GO:0008270">
    <property type="term" value="F:zinc ion binding"/>
    <property type="evidence" value="ECO:0007669"/>
    <property type="project" value="UniProtKB-KW"/>
</dbReference>
<reference evidence="9 10" key="1">
    <citation type="submission" date="2019-01" db="EMBL/GenBank/DDBJ databases">
        <authorList>
            <person name="Sayadi A."/>
        </authorList>
    </citation>
    <scope>NUCLEOTIDE SEQUENCE [LARGE SCALE GENOMIC DNA]</scope>
</reference>
<evidence type="ECO:0000256" key="6">
    <source>
        <dbReference type="SAM" id="Coils"/>
    </source>
</evidence>
<dbReference type="Pfam" id="PF12017">
    <property type="entry name" value="Tnp_P_element"/>
    <property type="match status" value="1"/>
</dbReference>
<keyword evidence="6" id="KW-0175">Coiled coil</keyword>
<dbReference type="InterPro" id="IPR038441">
    <property type="entry name" value="THAP_Znf_sf"/>
</dbReference>
<feature type="compositionally biased region" description="Basic and acidic residues" evidence="7">
    <location>
        <begin position="102"/>
        <end position="111"/>
    </location>
</feature>
<evidence type="ECO:0000256" key="2">
    <source>
        <dbReference type="ARBA" id="ARBA00022771"/>
    </source>
</evidence>
<protein>
    <recommendedName>
        <fullName evidence="8">THAP-type domain-containing protein</fullName>
    </recommendedName>
</protein>
<evidence type="ECO:0000256" key="3">
    <source>
        <dbReference type="ARBA" id="ARBA00022833"/>
    </source>
</evidence>
<evidence type="ECO:0000256" key="4">
    <source>
        <dbReference type="ARBA" id="ARBA00023125"/>
    </source>
</evidence>
<dbReference type="InterPro" id="IPR021896">
    <property type="entry name" value="THAP9-like_HTH"/>
</dbReference>
<dbReference type="SUPFAM" id="SSF57716">
    <property type="entry name" value="Glucocorticoid receptor-like (DNA-binding domain)"/>
    <property type="match status" value="1"/>
</dbReference>
<keyword evidence="1" id="KW-0479">Metal-binding</keyword>
<evidence type="ECO:0000256" key="7">
    <source>
        <dbReference type="SAM" id="MobiDB-lite"/>
    </source>
</evidence>
<dbReference type="EMBL" id="CAACVG010007086">
    <property type="protein sequence ID" value="VEN43569.1"/>
    <property type="molecule type" value="Genomic_DNA"/>
</dbReference>
<dbReference type="SMART" id="SM00692">
    <property type="entry name" value="DM3"/>
    <property type="match status" value="1"/>
</dbReference>
<dbReference type="OrthoDB" id="6627680at2759"/>
<dbReference type="AlphaFoldDB" id="A0A653C7J8"/>
<evidence type="ECO:0000259" key="8">
    <source>
        <dbReference type="PROSITE" id="PS50950"/>
    </source>
</evidence>
<gene>
    <name evidence="9" type="ORF">CALMAC_LOCUS6671</name>
</gene>
<dbReference type="InterPro" id="IPR006612">
    <property type="entry name" value="THAP_Znf"/>
</dbReference>
<dbReference type="InterPro" id="IPR026516">
    <property type="entry name" value="THAP1/10"/>
</dbReference>
<feature type="coiled-coil region" evidence="6">
    <location>
        <begin position="155"/>
        <end position="182"/>
    </location>
</feature>
<dbReference type="PROSITE" id="PS50950">
    <property type="entry name" value="ZF_THAP"/>
    <property type="match status" value="1"/>
</dbReference>
<proteinExistence type="predicted"/>
<organism evidence="9 10">
    <name type="scientific">Callosobruchus maculatus</name>
    <name type="common">Southern cowpea weevil</name>
    <name type="synonym">Pulse bruchid</name>
    <dbReference type="NCBI Taxonomy" id="64391"/>
    <lineage>
        <taxon>Eukaryota</taxon>
        <taxon>Metazoa</taxon>
        <taxon>Ecdysozoa</taxon>
        <taxon>Arthropoda</taxon>
        <taxon>Hexapoda</taxon>
        <taxon>Insecta</taxon>
        <taxon>Pterygota</taxon>
        <taxon>Neoptera</taxon>
        <taxon>Endopterygota</taxon>
        <taxon>Coleoptera</taxon>
        <taxon>Polyphaga</taxon>
        <taxon>Cucujiformia</taxon>
        <taxon>Chrysomeloidea</taxon>
        <taxon>Chrysomelidae</taxon>
        <taxon>Bruchinae</taxon>
        <taxon>Bruchini</taxon>
        <taxon>Callosobruchus</taxon>
    </lineage>
</organism>
<dbReference type="PANTHER" id="PTHR46600:SF11">
    <property type="entry name" value="THAP DOMAIN-CONTAINING PROTEIN 10"/>
    <property type="match status" value="1"/>
</dbReference>
<dbReference type="Pfam" id="PF21789">
    <property type="entry name" value="TNP-like_RNaseH_C"/>
    <property type="match status" value="1"/>
</dbReference>
<keyword evidence="3" id="KW-0862">Zinc</keyword>
<keyword evidence="10" id="KW-1185">Reference proteome</keyword>
<evidence type="ECO:0000256" key="5">
    <source>
        <dbReference type="PROSITE-ProRule" id="PRU00309"/>
    </source>
</evidence>
<accession>A0A653C7J8</accession>
<keyword evidence="2 5" id="KW-0863">Zinc-finger</keyword>
<dbReference type="Proteomes" id="UP000410492">
    <property type="component" value="Unassembled WGS sequence"/>
</dbReference>
<dbReference type="InterPro" id="IPR048367">
    <property type="entry name" value="TNP-like_RNaseH_C"/>
</dbReference>
<feature type="domain" description="THAP-type" evidence="8">
    <location>
        <begin position="1"/>
        <end position="91"/>
    </location>
</feature>
<evidence type="ECO:0000313" key="9">
    <source>
        <dbReference type="EMBL" id="VEN43569.1"/>
    </source>
</evidence>
<feature type="region of interest" description="Disordered" evidence="7">
    <location>
        <begin position="98"/>
        <end position="138"/>
    </location>
</feature>
<sequence>MVNCAIAGCTNYTRRTKGTNIEYFRFPKQDDIAKQWVVACRREDKINLKNASICSEHFLPECFEIPLRQRLLNCSPKNARILKEGALPSLKLPLRGTLDRNAGSERSDRITKWRRKKKVVPEQPSTSTATSDQEIGEYDRHINRDTSDTADMIKHQNNDDKIKQLEEKIALLQEENQLLLRKIGENDSKERNIKDSLQKIFSPGQIKRLLNPEKKFSRWSPEDIASAISLRSVSPKAYKYLRTNGYPLPALSTLRTWAATFDLKPGLLKGVCSLLKGTVMNLSSQDKLCVLSFDEMYVSNRIDIEKKQEEKIGPHKNCQTVMVRALLKNWKQPIFYKFDQTMSPDILMNIIKELFDIGLIVVSIVSDMELTLAHKLTKHHLEVTGSERQRVRPAVQLFSNSTAKAITYLGQNGFLPENSNWQDVSELCQLFNDWFDLLNSRNKYSGCIEKNAFGTNLEAQQDLLNRVTNQVSSMIVGNHKSMIQFQKGILLTNKSMAELYTYVHLTYGVEYILTSRLNQDVLENFFSYIRGIGGANDHPSPLEFRYRLRWYILGKNSATIFTLNTNTEDTLEPCLLKALERQSQNEVTEELCLTNNILSNLGQNMTISTENEPDDLEESMLKACEFIDPPYNESQYELHILDPEDENRGKTTDLLNKFEIKETVHEEALKYVAGYVAHRFRGKYDLGVETKNIEIDRKSQNWLSFISRGNLLNANENMLQATRVLDSEFNIMHGTSLSNGKHLFKTLAERTLKPATHYSVLRHFVAVIHEVLLSEYDALRRCVSLCGASPDFALMSVFERSIKGKMNDATKSTKRRS</sequence>
<dbReference type="GO" id="GO:0043565">
    <property type="term" value="F:sequence-specific DNA binding"/>
    <property type="evidence" value="ECO:0007669"/>
    <property type="project" value="InterPro"/>
</dbReference>
<dbReference type="Pfam" id="PF21788">
    <property type="entry name" value="TNP-like_GBD"/>
    <property type="match status" value="1"/>
</dbReference>
<feature type="compositionally biased region" description="Polar residues" evidence="7">
    <location>
        <begin position="123"/>
        <end position="133"/>
    </location>
</feature>
<dbReference type="InterPro" id="IPR048366">
    <property type="entry name" value="TNP-like_GBD"/>
</dbReference>
<keyword evidence="4 5" id="KW-0238">DNA-binding</keyword>